<evidence type="ECO:0000313" key="2">
    <source>
        <dbReference type="EMBL" id="CAB5225628.1"/>
    </source>
</evidence>
<feature type="compositionally biased region" description="Basic and acidic residues" evidence="1">
    <location>
        <begin position="1"/>
        <end position="22"/>
    </location>
</feature>
<dbReference type="EMBL" id="LR798348">
    <property type="protein sequence ID" value="CAB5225628.1"/>
    <property type="molecule type" value="Genomic_DNA"/>
</dbReference>
<proteinExistence type="predicted"/>
<gene>
    <name evidence="2" type="ORF">UFOVP745_44</name>
</gene>
<organism evidence="2">
    <name type="scientific">uncultured Caudovirales phage</name>
    <dbReference type="NCBI Taxonomy" id="2100421"/>
    <lineage>
        <taxon>Viruses</taxon>
        <taxon>Duplodnaviria</taxon>
        <taxon>Heunggongvirae</taxon>
        <taxon>Uroviricota</taxon>
        <taxon>Caudoviricetes</taxon>
        <taxon>Peduoviridae</taxon>
        <taxon>Maltschvirus</taxon>
        <taxon>Maltschvirus maltsch</taxon>
    </lineage>
</organism>
<sequence>MEKRDNSGALFKNDRKTTDNHPDYNGSALIGGVDMWISAWIKKGNGKTFMSLAFKPKDDSAPTKTTTITKKVEDTDDIPW</sequence>
<protein>
    <submittedName>
        <fullName evidence="2">Uncharacterized protein</fullName>
    </submittedName>
</protein>
<name>A0A6J7X500_9CAUD</name>
<reference evidence="2" key="1">
    <citation type="submission" date="2020-05" db="EMBL/GenBank/DDBJ databases">
        <authorList>
            <person name="Chiriac C."/>
            <person name="Salcher M."/>
            <person name="Ghai R."/>
            <person name="Kavagutti S V."/>
        </authorList>
    </citation>
    <scope>NUCLEOTIDE SEQUENCE</scope>
</reference>
<evidence type="ECO:0000256" key="1">
    <source>
        <dbReference type="SAM" id="MobiDB-lite"/>
    </source>
</evidence>
<accession>A0A6J7X500</accession>
<feature type="region of interest" description="Disordered" evidence="1">
    <location>
        <begin position="1"/>
        <end position="24"/>
    </location>
</feature>